<feature type="region of interest" description="Disordered" evidence="1">
    <location>
        <begin position="12"/>
        <end position="197"/>
    </location>
</feature>
<feature type="compositionally biased region" description="Basic and acidic residues" evidence="1">
    <location>
        <begin position="117"/>
        <end position="141"/>
    </location>
</feature>
<dbReference type="InterPro" id="IPR011033">
    <property type="entry name" value="PRC_barrel-like_sf"/>
</dbReference>
<feature type="domain" description="PRC-barrel" evidence="3">
    <location>
        <begin position="172"/>
        <end position="235"/>
    </location>
</feature>
<evidence type="ECO:0000256" key="2">
    <source>
        <dbReference type="SAM" id="SignalP"/>
    </source>
</evidence>
<keyword evidence="5" id="KW-1185">Reference proteome</keyword>
<proteinExistence type="predicted"/>
<feature type="compositionally biased region" description="Low complexity" evidence="1">
    <location>
        <begin position="73"/>
        <end position="97"/>
    </location>
</feature>
<feature type="chain" id="PRO_5047270608" description="PRC-barrel domain-containing protein" evidence="2">
    <location>
        <begin position="24"/>
        <end position="272"/>
    </location>
</feature>
<reference evidence="4 5" key="1">
    <citation type="journal article" date="2021" name="Front. Microbiol.">
        <title>Aerobic Denitrification and Heterotrophic Sulfur Oxidation in the Genus Halomonas Revealed by Six Novel Species Characterizations and Genome-Based Analysis.</title>
        <authorList>
            <person name="Wang L."/>
            <person name="Shao Z."/>
        </authorList>
    </citation>
    <scope>NUCLEOTIDE SEQUENCE [LARGE SCALE GENOMIC DNA]</scope>
    <source>
        <strain evidence="4 5">MCCC 1A11059</strain>
    </source>
</reference>
<gene>
    <name evidence="4" type="ORF">HNO51_16560</name>
</gene>
<name>A0ABX7W9A9_9GAMM</name>
<feature type="compositionally biased region" description="Low complexity" evidence="1">
    <location>
        <begin position="242"/>
        <end position="254"/>
    </location>
</feature>
<dbReference type="SUPFAM" id="SSF50346">
    <property type="entry name" value="PRC-barrel domain"/>
    <property type="match status" value="1"/>
</dbReference>
<evidence type="ECO:0000259" key="3">
    <source>
        <dbReference type="Pfam" id="PF05239"/>
    </source>
</evidence>
<evidence type="ECO:0000313" key="5">
    <source>
        <dbReference type="Proteomes" id="UP000671868"/>
    </source>
</evidence>
<feature type="compositionally biased region" description="Low complexity" evidence="1">
    <location>
        <begin position="145"/>
        <end position="165"/>
    </location>
</feature>
<evidence type="ECO:0000256" key="1">
    <source>
        <dbReference type="SAM" id="MobiDB-lite"/>
    </source>
</evidence>
<sequence>MKRTAIAIAVGALSTGLSHGLLAQETQDEETQPLNEQQQMSEESAQDQGAQAQSGSEAAEIQVEEEPADVNVDQEPAEVQVEQEPPDVQVEQNPPEVTIEQQDPNVDVEQAEPNVTVEKKGEADVEVEHAEEAEAEIRNPDEQQDQQQESEQASQNQADQDQAAQGDDLMSMEVSEVEGQAVYSKQDDEKIGDVERVVRDTESNDTYVVISEGGFLGFGEDEMGYPIDELEIRSEGELVVESGDSGQSGDYGSDQYEELDDNQTLREAMQSN</sequence>
<dbReference type="Gene3D" id="2.30.30.240">
    <property type="entry name" value="PRC-barrel domain"/>
    <property type="match status" value="1"/>
</dbReference>
<feature type="compositionally biased region" description="Low complexity" evidence="1">
    <location>
        <begin position="41"/>
        <end position="60"/>
    </location>
</feature>
<feature type="region of interest" description="Disordered" evidence="1">
    <location>
        <begin position="235"/>
        <end position="272"/>
    </location>
</feature>
<dbReference type="InterPro" id="IPR027275">
    <property type="entry name" value="PRC-brl_dom"/>
</dbReference>
<dbReference type="Pfam" id="PF05239">
    <property type="entry name" value="PRC"/>
    <property type="match status" value="1"/>
</dbReference>
<protein>
    <recommendedName>
        <fullName evidence="3">PRC-barrel domain-containing protein</fullName>
    </recommendedName>
</protein>
<dbReference type="RefSeq" id="WP_209537906.1">
    <property type="nucleotide sequence ID" value="NZ_CP053381.1"/>
</dbReference>
<evidence type="ECO:0000313" key="4">
    <source>
        <dbReference type="EMBL" id="QTP56157.1"/>
    </source>
</evidence>
<dbReference type="EMBL" id="CP053381">
    <property type="protein sequence ID" value="QTP56157.1"/>
    <property type="molecule type" value="Genomic_DNA"/>
</dbReference>
<feature type="compositionally biased region" description="Basic and acidic residues" evidence="1">
    <location>
        <begin position="185"/>
        <end position="197"/>
    </location>
</feature>
<organism evidence="4 5">
    <name type="scientific">Billgrantia sulfidoxydans</name>
    <dbReference type="NCBI Taxonomy" id="2733484"/>
    <lineage>
        <taxon>Bacteria</taxon>
        <taxon>Pseudomonadati</taxon>
        <taxon>Pseudomonadota</taxon>
        <taxon>Gammaproteobacteria</taxon>
        <taxon>Oceanospirillales</taxon>
        <taxon>Halomonadaceae</taxon>
        <taxon>Billgrantia</taxon>
    </lineage>
</organism>
<dbReference type="Proteomes" id="UP000671868">
    <property type="component" value="Chromosome"/>
</dbReference>
<keyword evidence="2" id="KW-0732">Signal</keyword>
<accession>A0ABX7W9A9</accession>
<feature type="signal peptide" evidence="2">
    <location>
        <begin position="1"/>
        <end position="23"/>
    </location>
</feature>